<protein>
    <submittedName>
        <fullName evidence="1">Uncharacterized protein</fullName>
    </submittedName>
</protein>
<dbReference type="EMBL" id="JOKJ01000017">
    <property type="protein sequence ID" value="KEQ06137.1"/>
    <property type="molecule type" value="Genomic_DNA"/>
</dbReference>
<reference evidence="1 2" key="1">
    <citation type="submission" date="2014-06" db="EMBL/GenBank/DDBJ databases">
        <title>Rhizobium pelagicum/R2-400B4.</title>
        <authorList>
            <person name="Kimes N.E."/>
            <person name="Lopez-Perez M."/>
        </authorList>
    </citation>
    <scope>NUCLEOTIDE SEQUENCE [LARGE SCALE GENOMIC DNA]</scope>
    <source>
        <strain evidence="1 2">R2-400B4</strain>
    </source>
</reference>
<comment type="caution">
    <text evidence="1">The sequence shown here is derived from an EMBL/GenBank/DDBJ whole genome shotgun (WGS) entry which is preliminary data.</text>
</comment>
<keyword evidence="2" id="KW-1185">Reference proteome</keyword>
<dbReference type="RefSeq" id="WP_037166576.1">
    <property type="nucleotide sequence ID" value="NZ_JOKI01000013.1"/>
</dbReference>
<gene>
    <name evidence="1" type="ORF">GV68_07650</name>
</gene>
<dbReference type="Pfam" id="PF21983">
    <property type="entry name" value="NikA-like"/>
    <property type="match status" value="1"/>
</dbReference>
<dbReference type="Proteomes" id="UP000052167">
    <property type="component" value="Unassembled WGS sequence"/>
</dbReference>
<dbReference type="AlphaFoldDB" id="A0A922NXE1"/>
<dbReference type="InterPro" id="IPR053842">
    <property type="entry name" value="NikA-like"/>
</dbReference>
<dbReference type="OrthoDB" id="7376495at2"/>
<organism evidence="1 2">
    <name type="scientific">Pseudorhizobium pelagicum</name>
    <dbReference type="NCBI Taxonomy" id="1509405"/>
    <lineage>
        <taxon>Bacteria</taxon>
        <taxon>Pseudomonadati</taxon>
        <taxon>Pseudomonadota</taxon>
        <taxon>Alphaproteobacteria</taxon>
        <taxon>Hyphomicrobiales</taxon>
        <taxon>Rhizobiaceae</taxon>
        <taxon>Rhizobium/Agrobacterium group</taxon>
        <taxon>Pseudorhizobium</taxon>
    </lineage>
</organism>
<name>A0A922NXE1_9HYPH</name>
<proteinExistence type="predicted"/>
<evidence type="ECO:0000313" key="2">
    <source>
        <dbReference type="Proteomes" id="UP000052167"/>
    </source>
</evidence>
<accession>A0A922NXE1</accession>
<sequence>MSDPVQKLMMSHRPRIPKSKVVHVRLDPAERTRVETAARDAGMTLSAFMRSLTLEGAGVCPFFAEVDHLLLRELLADLKSVRAGLQLLLRSEPRGDAGRPAYEQAVMEDTQRVVAALCVEISFFEKRAVQRRREVL</sequence>
<evidence type="ECO:0000313" key="1">
    <source>
        <dbReference type="EMBL" id="KEQ06137.1"/>
    </source>
</evidence>